<dbReference type="InterPro" id="IPR036812">
    <property type="entry name" value="NAD(P)_OxRdtase_dom_sf"/>
</dbReference>
<feature type="domain" description="NADP-dependent oxidoreductase" evidence="2">
    <location>
        <begin position="16"/>
        <end position="314"/>
    </location>
</feature>
<sequence length="322" mass="35265">MQTRELGRSGLQIAPLMLGGNVFGWTIDEATSFAVLDAFVAAGGNAIDTADGYSVWVPGHVGGESETIIGKWLQRRGRRDDVIIATKVGWEVNPENKGLKKDYILRAVEGSLRRLGTDYIDLYQSHKDDPTTPVEETLEAYAQLVKEGKVRAIGASNFTAERLQESLAASQQHGFPRYETLQNLYNLYDREDFEKNLAPLLLKENISAIPYYGLAAGFLTGKYRDQNDLQKSPRGAGVGQKYLNEKGLRLLTALDAVADHQQATPAQVALAWLMQAPTVTAPIASATSVGQVTELLEATELRLTADDLQTLEQAQVAKTTEQ</sequence>
<dbReference type="PANTHER" id="PTHR43364">
    <property type="entry name" value="NADH-SPECIFIC METHYLGLYOXAL REDUCTASE-RELATED"/>
    <property type="match status" value="1"/>
</dbReference>
<accession>A0A931BMR6</accession>
<name>A0A931BMR6_9BACT</name>
<dbReference type="GO" id="GO:0005829">
    <property type="term" value="C:cytosol"/>
    <property type="evidence" value="ECO:0007669"/>
    <property type="project" value="UniProtKB-ARBA"/>
</dbReference>
<dbReference type="RefSeq" id="WP_196286585.1">
    <property type="nucleotide sequence ID" value="NZ_JADQDP010000002.1"/>
</dbReference>
<protein>
    <submittedName>
        <fullName evidence="3">Aldo/keto reductase</fullName>
    </submittedName>
</protein>
<dbReference type="FunFam" id="3.20.20.100:FF:000004">
    <property type="entry name" value="Oxidoreductase, aldo/keto reductase"/>
    <property type="match status" value="1"/>
</dbReference>
<gene>
    <name evidence="3" type="ORF">I2I01_11525</name>
</gene>
<dbReference type="SUPFAM" id="SSF51430">
    <property type="entry name" value="NAD(P)-linked oxidoreductase"/>
    <property type="match status" value="1"/>
</dbReference>
<keyword evidence="4" id="KW-1185">Reference proteome</keyword>
<dbReference type="GO" id="GO:0016491">
    <property type="term" value="F:oxidoreductase activity"/>
    <property type="evidence" value="ECO:0007669"/>
    <property type="project" value="UniProtKB-KW"/>
</dbReference>
<evidence type="ECO:0000313" key="3">
    <source>
        <dbReference type="EMBL" id="MBF9142270.1"/>
    </source>
</evidence>
<keyword evidence="1" id="KW-0560">Oxidoreductase</keyword>
<dbReference type="InterPro" id="IPR020471">
    <property type="entry name" value="AKR"/>
</dbReference>
<dbReference type="AlphaFoldDB" id="A0A931BMR6"/>
<dbReference type="InterPro" id="IPR050523">
    <property type="entry name" value="AKR_Detox_Biosynth"/>
</dbReference>
<evidence type="ECO:0000313" key="4">
    <source>
        <dbReference type="Proteomes" id="UP000645610"/>
    </source>
</evidence>
<comment type="caution">
    <text evidence="3">The sequence shown here is derived from an EMBL/GenBank/DDBJ whole genome shotgun (WGS) entry which is preliminary data.</text>
</comment>
<dbReference type="Pfam" id="PF00248">
    <property type="entry name" value="Aldo_ket_red"/>
    <property type="match status" value="1"/>
</dbReference>
<organism evidence="3 4">
    <name type="scientific">Hymenobacter properus</name>
    <dbReference type="NCBI Taxonomy" id="2791026"/>
    <lineage>
        <taxon>Bacteria</taxon>
        <taxon>Pseudomonadati</taxon>
        <taxon>Bacteroidota</taxon>
        <taxon>Cytophagia</taxon>
        <taxon>Cytophagales</taxon>
        <taxon>Hymenobacteraceae</taxon>
        <taxon>Hymenobacter</taxon>
    </lineage>
</organism>
<evidence type="ECO:0000256" key="1">
    <source>
        <dbReference type="ARBA" id="ARBA00023002"/>
    </source>
</evidence>
<dbReference type="PANTHER" id="PTHR43364:SF6">
    <property type="entry name" value="OXIDOREDUCTASE-RELATED"/>
    <property type="match status" value="1"/>
</dbReference>
<evidence type="ECO:0000259" key="2">
    <source>
        <dbReference type="Pfam" id="PF00248"/>
    </source>
</evidence>
<dbReference type="CDD" id="cd19081">
    <property type="entry name" value="AKR_AKR9C1"/>
    <property type="match status" value="1"/>
</dbReference>
<dbReference type="PRINTS" id="PR00069">
    <property type="entry name" value="ALDKETRDTASE"/>
</dbReference>
<dbReference type="EMBL" id="JADQDP010000002">
    <property type="protein sequence ID" value="MBF9142270.1"/>
    <property type="molecule type" value="Genomic_DNA"/>
</dbReference>
<reference evidence="3 4" key="1">
    <citation type="submission" date="2020-11" db="EMBL/GenBank/DDBJ databases">
        <authorList>
            <person name="Kim M.K."/>
        </authorList>
    </citation>
    <scope>NUCLEOTIDE SEQUENCE [LARGE SCALE GENOMIC DNA]</scope>
    <source>
        <strain evidence="3 4">BT439</strain>
    </source>
</reference>
<dbReference type="Gene3D" id="3.20.20.100">
    <property type="entry name" value="NADP-dependent oxidoreductase domain"/>
    <property type="match status" value="1"/>
</dbReference>
<proteinExistence type="predicted"/>
<dbReference type="Proteomes" id="UP000645610">
    <property type="component" value="Unassembled WGS sequence"/>
</dbReference>
<dbReference type="InterPro" id="IPR023210">
    <property type="entry name" value="NADP_OxRdtase_dom"/>
</dbReference>